<dbReference type="RefSeq" id="WP_250082019.1">
    <property type="nucleotide sequence ID" value="NZ_JAMJPJ010000016.1"/>
</dbReference>
<dbReference type="Pfam" id="PF09684">
    <property type="entry name" value="Tail_P2_I"/>
    <property type="match status" value="1"/>
</dbReference>
<name>A0ABT0SSH6_9GAMM</name>
<dbReference type="EMBL" id="JAMJPJ010000016">
    <property type="protein sequence ID" value="MCL7930440.1"/>
    <property type="molecule type" value="Genomic_DNA"/>
</dbReference>
<dbReference type="NCBIfam" id="TIGR01634">
    <property type="entry name" value="tail_P2_I"/>
    <property type="match status" value="1"/>
</dbReference>
<comment type="caution">
    <text evidence="2">The sequence shown here is derived from an EMBL/GenBank/DDBJ whole genome shotgun (WGS) entry which is preliminary data.</text>
</comment>
<protein>
    <submittedName>
        <fullName evidence="2">Phage tail protein I</fullName>
    </submittedName>
</protein>
<gene>
    <name evidence="2" type="ORF">M8006_10705</name>
</gene>
<evidence type="ECO:0000313" key="2">
    <source>
        <dbReference type="EMBL" id="MCL7930440.1"/>
    </source>
</evidence>
<proteinExistence type="predicted"/>
<dbReference type="Proteomes" id="UP001165308">
    <property type="component" value="Unassembled WGS sequence"/>
</dbReference>
<dbReference type="InterPro" id="IPR006521">
    <property type="entry name" value="Tail_protein_I"/>
</dbReference>
<feature type="compositionally biased region" description="Polar residues" evidence="1">
    <location>
        <begin position="1"/>
        <end position="16"/>
    </location>
</feature>
<keyword evidence="3" id="KW-1185">Reference proteome</keyword>
<organism evidence="2 3">
    <name type="scientific">Halomonas llamarensis</name>
    <dbReference type="NCBI Taxonomy" id="2945104"/>
    <lineage>
        <taxon>Bacteria</taxon>
        <taxon>Pseudomonadati</taxon>
        <taxon>Pseudomonadota</taxon>
        <taxon>Gammaproteobacteria</taxon>
        <taxon>Oceanospirillales</taxon>
        <taxon>Halomonadaceae</taxon>
        <taxon>Halomonas</taxon>
    </lineage>
</organism>
<sequence>MTEHTVQSIHPPNATRQARRVEQVTAPEAKISPEVLRTLYDPERIPSDLLPWLAWGENVPVWPDGDAARRDIIRRSHRLHGIIGTAAGLRAGARLTDAKVTRLITPPATTFLGSWSDDARREWLNAMPQLRIYPRRQRATAQSPMLGSTWSNSEPPLVSDAMFRATARTTVWQPDGTETELTTREWQHGTAQGNATLEMARHDRAPGLHLGQWLGGHTAKYTAAHRLYRIDQQHYRYGTATLLIKTAAPTLAPLSTDVEIFSERAARPKAQLVGQPTGGLHLCRLDSETRYYRRSYLHDPEVKGRTTASPAHLGVTRLGMPPFHVEARVRMPARQSGSAHINGYIGAGPPSQRNATAHITPTLNAVEWMRAEADKILIDTRHTSSLLARQTITAGDYTAGQIIER</sequence>
<reference evidence="2" key="1">
    <citation type="submission" date="2022-05" db="EMBL/GenBank/DDBJ databases">
        <title>Halomonas geminus sp. nov. and Halomonas llamarensis sp. nov. isolated from high-altitude salars of the Atacama Desert.</title>
        <authorList>
            <person name="Hintersatz C."/>
            <person name="Rojas L.A."/>
            <person name="Wei T.-S."/>
            <person name="Kutschke S."/>
            <person name="Lehmann F."/>
            <person name="Jain R."/>
            <person name="Pollmann K."/>
        </authorList>
    </citation>
    <scope>NUCLEOTIDE SEQUENCE</scope>
    <source>
        <strain evidence="2">ATCHA</strain>
    </source>
</reference>
<feature type="region of interest" description="Disordered" evidence="1">
    <location>
        <begin position="1"/>
        <end position="23"/>
    </location>
</feature>
<evidence type="ECO:0000256" key="1">
    <source>
        <dbReference type="SAM" id="MobiDB-lite"/>
    </source>
</evidence>
<accession>A0ABT0SSH6</accession>
<evidence type="ECO:0000313" key="3">
    <source>
        <dbReference type="Proteomes" id="UP001165308"/>
    </source>
</evidence>